<dbReference type="RefSeq" id="WP_179267277.1">
    <property type="nucleotide sequence ID" value="NZ_CP058579.1"/>
</dbReference>
<dbReference type="GeneID" id="56036313"/>
<reference evidence="2 3" key="1">
    <citation type="submission" date="2020-06" db="EMBL/GenBank/DDBJ databases">
        <title>NJ-3-1, isolated from saline soil.</title>
        <authorList>
            <person name="Cui H.L."/>
            <person name="Shi X."/>
        </authorList>
    </citation>
    <scope>NUCLEOTIDE SEQUENCE [LARGE SCALE GENOMIC DNA]</scope>
    <source>
        <strain evidence="2 3">NJ-3-1</strain>
    </source>
</reference>
<proteinExistence type="predicted"/>
<dbReference type="Pfam" id="PF23366">
    <property type="entry name" value="Beta-prop_HVO_0234"/>
    <property type="match status" value="1"/>
</dbReference>
<evidence type="ECO:0000313" key="2">
    <source>
        <dbReference type="EMBL" id="QLG60691.1"/>
    </source>
</evidence>
<evidence type="ECO:0000259" key="1">
    <source>
        <dbReference type="Pfam" id="PF23366"/>
    </source>
</evidence>
<protein>
    <recommendedName>
        <fullName evidence="1">HVO-0234-like beta-propeller domain-containing protein</fullName>
    </recommendedName>
</protein>
<dbReference type="KEGG" id="halu:HUG12_02600"/>
<name>A0A7D5L8V5_9EURY</name>
<accession>A0A7D5L8V5</accession>
<sequence>MPTIDEKRVYDAKTGTTTALVASPIGVVAASVSGDIVGEFGIEHRCTAHDLANDGGALAVATDEDVLVGTFEPTGHGPAVAVGVDGDATLAAAPDGTVSRLRGDADGSPGGDEAGWEELGRVDGPRRLSGPLVAAADGVHRVRGGDLEHVGLDDACDVAAGGVPLAVTGDGLYTLGNGWMRDLSGGFRAVATDPAGERAVAATGGAVYERTDEGVEWTEHAVAGVVDVAVDAELAVAVAGDGELRVNRDGDWRGRHLGVPDASAVVLPGAE</sequence>
<dbReference type="Proteomes" id="UP000509626">
    <property type="component" value="Chromosome"/>
</dbReference>
<dbReference type="EMBL" id="CP058579">
    <property type="protein sequence ID" value="QLG60691.1"/>
    <property type="molecule type" value="Genomic_DNA"/>
</dbReference>
<dbReference type="InterPro" id="IPR056505">
    <property type="entry name" value="Beta-prop_HVO_0234"/>
</dbReference>
<evidence type="ECO:0000313" key="3">
    <source>
        <dbReference type="Proteomes" id="UP000509626"/>
    </source>
</evidence>
<dbReference type="OrthoDB" id="213812at2157"/>
<keyword evidence="3" id="KW-1185">Reference proteome</keyword>
<feature type="domain" description="HVO-0234-like beta-propeller" evidence="1">
    <location>
        <begin position="3"/>
        <end position="267"/>
    </location>
</feature>
<dbReference type="AlphaFoldDB" id="A0A7D5L8V5"/>
<organism evidence="2 3">
    <name type="scientific">Halorarum salinum</name>
    <dbReference type="NCBI Taxonomy" id="2743089"/>
    <lineage>
        <taxon>Archaea</taxon>
        <taxon>Methanobacteriati</taxon>
        <taxon>Methanobacteriota</taxon>
        <taxon>Stenosarchaea group</taxon>
        <taxon>Halobacteria</taxon>
        <taxon>Halobacteriales</taxon>
        <taxon>Haloferacaceae</taxon>
        <taxon>Halorarum</taxon>
    </lineage>
</organism>
<gene>
    <name evidence="2" type="ORF">HUG12_02600</name>
</gene>